<comment type="caution">
    <text evidence="1">The sequence shown here is derived from an EMBL/GenBank/DDBJ whole genome shotgun (WGS) entry which is preliminary data.</text>
</comment>
<name>W9CP21_SCLBF</name>
<evidence type="ECO:0000313" key="1">
    <source>
        <dbReference type="EMBL" id="ESZ98567.1"/>
    </source>
</evidence>
<gene>
    <name evidence="1" type="ORF">SBOR_1017</name>
</gene>
<reference evidence="1 2" key="1">
    <citation type="journal article" date="2014" name="Genome Announc.">
        <title>Draft genome sequence of Sclerotinia borealis, a psychrophilic plant pathogenic fungus.</title>
        <authorList>
            <person name="Mardanov A.V."/>
            <person name="Beletsky A.V."/>
            <person name="Kadnikov V.V."/>
            <person name="Ignatov A.N."/>
            <person name="Ravin N.V."/>
        </authorList>
    </citation>
    <scope>NUCLEOTIDE SEQUENCE [LARGE SCALE GENOMIC DNA]</scope>
    <source>
        <strain evidence="2">F-4157</strain>
    </source>
</reference>
<sequence>MPSLISLLPAPNFKDLQQKCERTSLDIGQLVCRPPSKNAWKFCYMAADDIEPQDSDWSKAVSTPGIYVLGKRVDRFYEIAIDELYIPWLFHHKFQFLNSIESKAITDKDIDRFYIANLIGQMMTFLPIGLQPDLGLPTKALVQLPLSQKICIQLDSYTLSVKKERNTEASNIILLGGGVYECEKGCSGQKLGNRDMVSLQLGGVVTRFVFQRLTHMPSPSEEVGLVTLSIDYDGWYEDHKGAHCLSDKVLRVIQTMKVGQKVLIIANENGNLGVEKKDRRKEMRICLHVSHVLASHTIELLVSEILGRFCS</sequence>
<dbReference type="AlphaFoldDB" id="W9CP21"/>
<proteinExistence type="predicted"/>
<organism evidence="1 2">
    <name type="scientific">Sclerotinia borealis (strain F-4128)</name>
    <dbReference type="NCBI Taxonomy" id="1432307"/>
    <lineage>
        <taxon>Eukaryota</taxon>
        <taxon>Fungi</taxon>
        <taxon>Dikarya</taxon>
        <taxon>Ascomycota</taxon>
        <taxon>Pezizomycotina</taxon>
        <taxon>Leotiomycetes</taxon>
        <taxon>Helotiales</taxon>
        <taxon>Sclerotiniaceae</taxon>
        <taxon>Sclerotinia</taxon>
    </lineage>
</organism>
<accession>W9CP21</accession>
<keyword evidence="2" id="KW-1185">Reference proteome</keyword>
<dbReference type="EMBL" id="AYSA01000039">
    <property type="protein sequence ID" value="ESZ98567.1"/>
    <property type="molecule type" value="Genomic_DNA"/>
</dbReference>
<dbReference type="OrthoDB" id="3510799at2759"/>
<protein>
    <submittedName>
        <fullName evidence="1">Uncharacterized protein</fullName>
    </submittedName>
</protein>
<dbReference type="HOGENOM" id="CLU_894746_0_0_1"/>
<evidence type="ECO:0000313" key="2">
    <source>
        <dbReference type="Proteomes" id="UP000019487"/>
    </source>
</evidence>
<dbReference type="Proteomes" id="UP000019487">
    <property type="component" value="Unassembled WGS sequence"/>
</dbReference>